<dbReference type="Pfam" id="PF12833">
    <property type="entry name" value="HTH_18"/>
    <property type="match status" value="1"/>
</dbReference>
<protein>
    <submittedName>
        <fullName evidence="5">Helix-turn-helix domain-containing protein</fullName>
    </submittedName>
</protein>
<evidence type="ECO:0000259" key="4">
    <source>
        <dbReference type="PROSITE" id="PS01124"/>
    </source>
</evidence>
<comment type="caution">
    <text evidence="5">The sequence shown here is derived from an EMBL/GenBank/DDBJ whole genome shotgun (WGS) entry which is preliminary data.</text>
</comment>
<keyword evidence="1" id="KW-0805">Transcription regulation</keyword>
<dbReference type="Gene3D" id="1.10.10.60">
    <property type="entry name" value="Homeodomain-like"/>
    <property type="match status" value="1"/>
</dbReference>
<keyword evidence="3" id="KW-0804">Transcription</keyword>
<keyword evidence="2" id="KW-0238">DNA-binding</keyword>
<evidence type="ECO:0000256" key="2">
    <source>
        <dbReference type="ARBA" id="ARBA00023125"/>
    </source>
</evidence>
<dbReference type="SMART" id="SM00342">
    <property type="entry name" value="HTH_ARAC"/>
    <property type="match status" value="1"/>
</dbReference>
<dbReference type="SUPFAM" id="SSF46689">
    <property type="entry name" value="Homeodomain-like"/>
    <property type="match status" value="1"/>
</dbReference>
<accession>A0A6N3Z5F2</accession>
<dbReference type="PROSITE" id="PS01124">
    <property type="entry name" value="HTH_ARAC_FAMILY_2"/>
    <property type="match status" value="1"/>
</dbReference>
<dbReference type="Pfam" id="PF20240">
    <property type="entry name" value="DUF6597"/>
    <property type="match status" value="1"/>
</dbReference>
<dbReference type="PANTHER" id="PTHR46796">
    <property type="entry name" value="HTH-TYPE TRANSCRIPTIONAL ACTIVATOR RHAS-RELATED"/>
    <property type="match status" value="1"/>
</dbReference>
<proteinExistence type="predicted"/>
<evidence type="ECO:0000256" key="3">
    <source>
        <dbReference type="ARBA" id="ARBA00023163"/>
    </source>
</evidence>
<dbReference type="PANTHER" id="PTHR46796:SF13">
    <property type="entry name" value="HTH-TYPE TRANSCRIPTIONAL ACTIVATOR RHAS"/>
    <property type="match status" value="1"/>
</dbReference>
<dbReference type="GO" id="GO:0003700">
    <property type="term" value="F:DNA-binding transcription factor activity"/>
    <property type="evidence" value="ECO:0007669"/>
    <property type="project" value="InterPro"/>
</dbReference>
<feature type="domain" description="HTH araC/xylS-type" evidence="4">
    <location>
        <begin position="160"/>
        <end position="263"/>
    </location>
</feature>
<reference evidence="5 6" key="1">
    <citation type="submission" date="2019-11" db="EMBL/GenBank/DDBJ databases">
        <title>Using colonization assays and comparative genomics to discover symbiosis behaviors and factors in Vibrio fischeri.</title>
        <authorList>
            <person name="Bongrand C."/>
            <person name="Moriano-Gutierrez S."/>
            <person name="Arevalo P."/>
            <person name="Mcfall-Ngai M."/>
            <person name="Visick K."/>
            <person name="Polz M.F."/>
            <person name="Ruby E.G."/>
        </authorList>
    </citation>
    <scope>NUCLEOTIDE SEQUENCE [LARGE SCALE GENOMIC DNA]</scope>
    <source>
        <strain evidence="6">emors.3.2</strain>
    </source>
</reference>
<dbReference type="InterPro" id="IPR009057">
    <property type="entry name" value="Homeodomain-like_sf"/>
</dbReference>
<sequence>MLHWLKTPQSPIVAQYIECYWTIEKTAKTNLNDFPKLNPDPATHLVLSPSEQPFLYKVDDTAITGKGSHWLYPHRNTFQLDHSQPFIHLGIKFRTGALYSLMLPDYEHPTLDDVHELKSDIPIQQQDIPNLIEMAKNNVDMCCQNLDELLIPWLTKSKQDRHSELVKKALSLLDSVAINELSEKLFCSQRTLERSFIRVTGLTLKQCQSMNKLEVILEYLYQRDADDIDWAEIAVMFGFSDQPHLIRYLKNQLGLTPKTYEKERGLTIDVYGGIDSF</sequence>
<dbReference type="RefSeq" id="WP_155657551.1">
    <property type="nucleotide sequence ID" value="NZ_WOBO01000005.1"/>
</dbReference>
<dbReference type="AlphaFoldDB" id="A0A6N3Z5F2"/>
<dbReference type="EMBL" id="WOBO01000005">
    <property type="protein sequence ID" value="MUK45035.1"/>
    <property type="molecule type" value="Genomic_DNA"/>
</dbReference>
<dbReference type="Proteomes" id="UP000435323">
    <property type="component" value="Unassembled WGS sequence"/>
</dbReference>
<dbReference type="InterPro" id="IPR050204">
    <property type="entry name" value="AraC_XylS_family_regulators"/>
</dbReference>
<evidence type="ECO:0000256" key="1">
    <source>
        <dbReference type="ARBA" id="ARBA00023015"/>
    </source>
</evidence>
<name>A0A6N3Z5F2_ALIFS</name>
<dbReference type="GO" id="GO:0043565">
    <property type="term" value="F:sequence-specific DNA binding"/>
    <property type="evidence" value="ECO:0007669"/>
    <property type="project" value="InterPro"/>
</dbReference>
<organism evidence="5 6">
    <name type="scientific">Aliivibrio fischeri</name>
    <name type="common">Vibrio fischeri</name>
    <dbReference type="NCBI Taxonomy" id="668"/>
    <lineage>
        <taxon>Bacteria</taxon>
        <taxon>Pseudomonadati</taxon>
        <taxon>Pseudomonadota</taxon>
        <taxon>Gammaproteobacteria</taxon>
        <taxon>Vibrionales</taxon>
        <taxon>Vibrionaceae</taxon>
        <taxon>Aliivibrio</taxon>
    </lineage>
</organism>
<evidence type="ECO:0000313" key="6">
    <source>
        <dbReference type="Proteomes" id="UP000435323"/>
    </source>
</evidence>
<gene>
    <name evidence="5" type="ORF">GNP77_06530</name>
</gene>
<evidence type="ECO:0000313" key="5">
    <source>
        <dbReference type="EMBL" id="MUK45035.1"/>
    </source>
</evidence>
<dbReference type="InterPro" id="IPR018060">
    <property type="entry name" value="HTH_AraC"/>
</dbReference>
<dbReference type="InterPro" id="IPR046532">
    <property type="entry name" value="DUF6597"/>
</dbReference>